<dbReference type="InterPro" id="IPR022075">
    <property type="entry name" value="Symplekin_C"/>
</dbReference>
<evidence type="ECO:0000256" key="1">
    <source>
        <dbReference type="SAM" id="MobiDB-lite"/>
    </source>
</evidence>
<dbReference type="Pfam" id="PF12295">
    <property type="entry name" value="Symplekin_C"/>
    <property type="match status" value="1"/>
</dbReference>
<dbReference type="AlphaFoldDB" id="A0AAD9L0L4"/>
<evidence type="ECO:0000313" key="4">
    <source>
        <dbReference type="Proteomes" id="UP001209878"/>
    </source>
</evidence>
<organism evidence="3 4">
    <name type="scientific">Ridgeia piscesae</name>
    <name type="common">Tubeworm</name>
    <dbReference type="NCBI Taxonomy" id="27915"/>
    <lineage>
        <taxon>Eukaryota</taxon>
        <taxon>Metazoa</taxon>
        <taxon>Spiralia</taxon>
        <taxon>Lophotrochozoa</taxon>
        <taxon>Annelida</taxon>
        <taxon>Polychaeta</taxon>
        <taxon>Sedentaria</taxon>
        <taxon>Canalipalpata</taxon>
        <taxon>Sabellida</taxon>
        <taxon>Siboglinidae</taxon>
        <taxon>Ridgeia</taxon>
    </lineage>
</organism>
<feature type="compositionally biased region" description="Basic and acidic residues" evidence="1">
    <location>
        <begin position="197"/>
        <end position="236"/>
    </location>
</feature>
<protein>
    <recommendedName>
        <fullName evidence="2">Symplekin C-terminal domain-containing protein</fullName>
    </recommendedName>
</protein>
<dbReference type="InterPro" id="IPR021850">
    <property type="entry name" value="Symplekin/Pta1"/>
</dbReference>
<gene>
    <name evidence="3" type="ORF">NP493_413g00026</name>
</gene>
<feature type="domain" description="Symplekin C-terminal" evidence="2">
    <location>
        <begin position="1"/>
        <end position="109"/>
    </location>
</feature>
<name>A0AAD9L0L4_RIDPI</name>
<dbReference type="GO" id="GO:0005847">
    <property type="term" value="C:mRNA cleavage and polyadenylation specificity factor complex"/>
    <property type="evidence" value="ECO:0007669"/>
    <property type="project" value="TreeGrafter"/>
</dbReference>
<dbReference type="Proteomes" id="UP001209878">
    <property type="component" value="Unassembled WGS sequence"/>
</dbReference>
<proteinExistence type="predicted"/>
<reference evidence="3" key="1">
    <citation type="journal article" date="2023" name="Mol. Biol. Evol.">
        <title>Third-Generation Sequencing Reveals the Adaptive Role of the Epigenome in Three Deep-Sea Polychaetes.</title>
        <authorList>
            <person name="Perez M."/>
            <person name="Aroh O."/>
            <person name="Sun Y."/>
            <person name="Lan Y."/>
            <person name="Juniper S.K."/>
            <person name="Young C.R."/>
            <person name="Angers B."/>
            <person name="Qian P.Y."/>
        </authorList>
    </citation>
    <scope>NUCLEOTIDE SEQUENCE</scope>
    <source>
        <strain evidence="3">R07B-5</strain>
    </source>
</reference>
<feature type="region of interest" description="Disordered" evidence="1">
    <location>
        <begin position="180"/>
        <end position="253"/>
    </location>
</feature>
<sequence length="253" mass="30228">MKTIIKATNLCFAERPVYTQEVLAVVMQHLMEQSPLPTLLMRTVLQSLAMYPRLIGFVMNIMQRLITKQVWKQKKVWEGFVRCCQRTKPQSFQVLLQLPALQLKNAFEICPDLREPLLHHVKSFTPHQRAHIPKAIMTILERDPLEEQRQQQRAKRLEEERQVAQEKLYQQKLEEERRIQQEKARQRQHQQQEEAEAAAKERQLQEEREQDAAAHRRRQMEQEEAQRNLKQEEQKPRRTTGGENKTRQGDTRQ</sequence>
<comment type="caution">
    <text evidence="3">The sequence shown here is derived from an EMBL/GenBank/DDBJ whole genome shotgun (WGS) entry which is preliminary data.</text>
</comment>
<feature type="compositionally biased region" description="Basic and acidic residues" evidence="1">
    <location>
        <begin position="244"/>
        <end position="253"/>
    </location>
</feature>
<accession>A0AAD9L0L4</accession>
<keyword evidence="4" id="KW-1185">Reference proteome</keyword>
<dbReference type="PANTHER" id="PTHR15245:SF20">
    <property type="entry name" value="SYMPLEKIN"/>
    <property type="match status" value="1"/>
</dbReference>
<dbReference type="EMBL" id="JAODUO010000412">
    <property type="protein sequence ID" value="KAK2181062.1"/>
    <property type="molecule type" value="Genomic_DNA"/>
</dbReference>
<dbReference type="PANTHER" id="PTHR15245">
    <property type="entry name" value="SYMPLEKIN-RELATED"/>
    <property type="match status" value="1"/>
</dbReference>
<evidence type="ECO:0000259" key="2">
    <source>
        <dbReference type="Pfam" id="PF12295"/>
    </source>
</evidence>
<evidence type="ECO:0000313" key="3">
    <source>
        <dbReference type="EMBL" id="KAK2181062.1"/>
    </source>
</evidence>